<feature type="transmembrane region" description="Helical" evidence="1">
    <location>
        <begin position="330"/>
        <end position="349"/>
    </location>
</feature>
<dbReference type="InterPro" id="IPR001036">
    <property type="entry name" value="Acrflvin-R"/>
</dbReference>
<dbReference type="Pfam" id="PF00873">
    <property type="entry name" value="ACR_tran"/>
    <property type="match status" value="1"/>
</dbReference>
<dbReference type="SUPFAM" id="SSF82866">
    <property type="entry name" value="Multidrug efflux transporter AcrB transmembrane domain"/>
    <property type="match status" value="2"/>
</dbReference>
<name>A0ABU2Y4F4_9FLAO</name>
<reference evidence="2 3" key="1">
    <citation type="submission" date="2023-09" db="EMBL/GenBank/DDBJ databases">
        <authorList>
            <person name="Rey-Velasco X."/>
        </authorList>
    </citation>
    <scope>NUCLEOTIDE SEQUENCE [LARGE SCALE GENOMIC DNA]</scope>
    <source>
        <strain evidence="2 3">P050</strain>
    </source>
</reference>
<feature type="transmembrane region" description="Helical" evidence="1">
    <location>
        <begin position="866"/>
        <end position="882"/>
    </location>
</feature>
<proteinExistence type="predicted"/>
<feature type="transmembrane region" description="Helical" evidence="1">
    <location>
        <begin position="889"/>
        <end position="909"/>
    </location>
</feature>
<dbReference type="Proteomes" id="UP001252186">
    <property type="component" value="Unassembled WGS sequence"/>
</dbReference>
<dbReference type="Gene3D" id="1.20.1640.10">
    <property type="entry name" value="Multidrug efflux transporter AcrB transmembrane domain"/>
    <property type="match status" value="2"/>
</dbReference>
<dbReference type="EMBL" id="JAVRHV010000001">
    <property type="protein sequence ID" value="MDT0551938.1"/>
    <property type="molecule type" value="Genomic_DNA"/>
</dbReference>
<feature type="transmembrane region" description="Helical" evidence="1">
    <location>
        <begin position="915"/>
        <end position="940"/>
    </location>
</feature>
<dbReference type="SUPFAM" id="SSF82693">
    <property type="entry name" value="Multidrug efflux transporter AcrB pore domain, PN1, PN2, PC1 and PC2 subdomains"/>
    <property type="match status" value="2"/>
</dbReference>
<keyword evidence="1" id="KW-0812">Transmembrane</keyword>
<dbReference type="Gene3D" id="3.30.2090.10">
    <property type="entry name" value="Multidrug efflux transporter AcrB TolC docking domain, DN and DC subdomains"/>
    <property type="match status" value="2"/>
</dbReference>
<feature type="transmembrane region" description="Helical" evidence="1">
    <location>
        <begin position="356"/>
        <end position="376"/>
    </location>
</feature>
<gene>
    <name evidence="2" type="ORF">RM519_01650</name>
</gene>
<protein>
    <submittedName>
        <fullName evidence="2">Efflux RND transporter permease subunit</fullName>
    </submittedName>
</protein>
<dbReference type="InterPro" id="IPR027463">
    <property type="entry name" value="AcrB_DN_DC_subdom"/>
</dbReference>
<evidence type="ECO:0000313" key="3">
    <source>
        <dbReference type="Proteomes" id="UP001252186"/>
    </source>
</evidence>
<dbReference type="Gene3D" id="3.30.70.1440">
    <property type="entry name" value="Multidrug efflux transporter AcrB pore domain"/>
    <property type="match status" value="1"/>
</dbReference>
<dbReference type="PRINTS" id="PR00702">
    <property type="entry name" value="ACRIFLAVINRP"/>
</dbReference>
<accession>A0ABU2Y4F4</accession>
<dbReference type="Gene3D" id="3.30.70.1320">
    <property type="entry name" value="Multidrug efflux transporter AcrB pore domain like"/>
    <property type="match status" value="1"/>
</dbReference>
<feature type="transmembrane region" description="Helical" evidence="1">
    <location>
        <begin position="961"/>
        <end position="980"/>
    </location>
</feature>
<feature type="transmembrane region" description="Helical" evidence="1">
    <location>
        <begin position="528"/>
        <end position="550"/>
    </location>
</feature>
<comment type="caution">
    <text evidence="2">The sequence shown here is derived from an EMBL/GenBank/DDBJ whole genome shotgun (WGS) entry which is preliminary data.</text>
</comment>
<dbReference type="Gene3D" id="3.30.70.1430">
    <property type="entry name" value="Multidrug efflux transporter AcrB pore domain"/>
    <property type="match status" value="2"/>
</dbReference>
<feature type="transmembrane region" description="Helical" evidence="1">
    <location>
        <begin position="992"/>
        <end position="1015"/>
    </location>
</feature>
<evidence type="ECO:0000256" key="1">
    <source>
        <dbReference type="SAM" id="Phobius"/>
    </source>
</evidence>
<keyword evidence="1" id="KW-1133">Transmembrane helix</keyword>
<keyword evidence="1" id="KW-0472">Membrane</keyword>
<dbReference type="SUPFAM" id="SSF82714">
    <property type="entry name" value="Multidrug efflux transporter AcrB TolC docking domain, DN and DC subdomains"/>
    <property type="match status" value="2"/>
</dbReference>
<feature type="transmembrane region" description="Helical" evidence="1">
    <location>
        <begin position="459"/>
        <end position="478"/>
    </location>
</feature>
<evidence type="ECO:0000313" key="2">
    <source>
        <dbReference type="EMBL" id="MDT0551938.1"/>
    </source>
</evidence>
<feature type="transmembrane region" description="Helical" evidence="1">
    <location>
        <begin position="427"/>
        <end position="447"/>
    </location>
</feature>
<sequence length="1056" mass="117016">MKKLISYFIKYPVSGWIIILAFFIMGVLGYMNMKSSFFPQTRTKFISINAFYPGASPQEIEEGVVLLIENNLKGTVGIDRITSTSSENSANIMVEVEKGNDVNIVLAEVKNAVDRVPNFPAGMEPPVVAKIESIAESISFVVSGENVSLKTLKDLVRDIETDLLRMRGISQVTLSGFPDEEIEISVSEDDLRAYQISFQEVATAVRKANLISSGGSIKTDAEEYLIRARNRLYTADELDNLIIRTEPNGNSIRIKDVAVVVDRFNETPNASYYNGNPSVRVQVDNTNSEDLISTSEKVKEYIEDFNSKHSSVQIYVTRDSSITLTQRTELLAENAIVGMLLVFVFLALFLKPRLAFWVAFGLPFSFLGMFIFAGSFGVTINVLSLFGMIIVIGILVDDGIVIAENIYSEFEKGKSPIKAAIDGTMQVIPPIISAITTTILAFSIFFFLDGNIGEFFGEVATVVSLVLAISLLEALVILPSHIAHSKALTPKQKMFGFNKTAEKFMNFLRDKFYSPVLDFFMQNIYTRIFGLIFPIVLLMITIGGFQGGVIKGTFFPSIASDRVQISLKMPQGTNEKITDSIATKIEEAIWKVNVDFTERQTNNDTVVLNVIKRIGPGSASASVNVNLLQGELRDFSADEIANAIQEEVGPIYGAETVSFGSGTGFGGRAVSVSLLSNNIAELKLAKTELKNELLKNPMLKDVNDTDPEGIKEIQLKLKSSAYLLGLTLNDVISQVRSGFFGLEAQRFQRGQDEIKVWVRYNREERSSIKNLDNMLIQTPSGDRVALSEIATYEMGRGEISINHLDGQREIRVEADMKNRKESATAILDDIKTRIMPEINAKYPSVNALYEGQNREASKVSESAGKVGWIVLLLIYVVIAFTFRSFSQPIMLLLMVPFSMVGVAWGHYIHGFPVNILSMLGIIALIGIIVNDGLVLITKFNNYLKEGMKYDEALTAAGKSRFRAIFLTSLTTVAGLAPLIFETSRQAQFLIPMAIAIAYGIAFATMLTLLTLPILLKFSNDFKVLTKWFWTGKKPSREQVERAVKELVVENEDLDNE</sequence>
<organism evidence="2 3">
    <name type="scientific">Urechidicola vernalis</name>
    <dbReference type="NCBI Taxonomy" id="3075600"/>
    <lineage>
        <taxon>Bacteria</taxon>
        <taxon>Pseudomonadati</taxon>
        <taxon>Bacteroidota</taxon>
        <taxon>Flavobacteriia</taxon>
        <taxon>Flavobacteriales</taxon>
        <taxon>Flavobacteriaceae</taxon>
        <taxon>Urechidicola</taxon>
    </lineage>
</organism>
<dbReference type="PANTHER" id="PTHR32063">
    <property type="match status" value="1"/>
</dbReference>
<feature type="transmembrane region" description="Helical" evidence="1">
    <location>
        <begin position="382"/>
        <end position="407"/>
    </location>
</feature>
<keyword evidence="3" id="KW-1185">Reference proteome</keyword>
<feature type="transmembrane region" description="Helical" evidence="1">
    <location>
        <begin position="12"/>
        <end position="31"/>
    </location>
</feature>
<dbReference type="PANTHER" id="PTHR32063:SF33">
    <property type="entry name" value="RND SUPERFAMILY EFFLUX PUMP PERMEASE COMPONENT"/>
    <property type="match status" value="1"/>
</dbReference>
<dbReference type="RefSeq" id="WP_311591757.1">
    <property type="nucleotide sequence ID" value="NZ_JAVRHV010000001.1"/>
</dbReference>